<dbReference type="Gene3D" id="3.90.75.20">
    <property type="match status" value="1"/>
</dbReference>
<dbReference type="InterPro" id="IPR044925">
    <property type="entry name" value="His-Me_finger_sf"/>
</dbReference>
<reference evidence="1" key="1">
    <citation type="submission" date="2019-06" db="EMBL/GenBank/DDBJ databases">
        <title>Complete genome sequence of Aeromonas hydrophila bacteriophage PS1.</title>
        <authorList>
            <person name="Rai S."/>
            <person name="Tyagi A."/>
            <person name="Kumar N."/>
            <person name="Singh N."/>
        </authorList>
    </citation>
    <scope>NUCLEOTIDE SEQUENCE [LARGE SCALE GENOMIC DNA]</scope>
</reference>
<evidence type="ECO:0008006" key="3">
    <source>
        <dbReference type="Google" id="ProtNLM"/>
    </source>
</evidence>
<dbReference type="Proteomes" id="UP000317703">
    <property type="component" value="Segment"/>
</dbReference>
<dbReference type="SUPFAM" id="SSF54060">
    <property type="entry name" value="His-Me finger endonucleases"/>
    <property type="match status" value="1"/>
</dbReference>
<name>A0A514TUY3_9CAUD</name>
<gene>
    <name evidence="1" type="ORF">PS1_0078</name>
</gene>
<evidence type="ECO:0000313" key="1">
    <source>
        <dbReference type="EMBL" id="QDJ96837.1"/>
    </source>
</evidence>
<protein>
    <recommendedName>
        <fullName evidence="3">HNH endonuclease</fullName>
    </recommendedName>
</protein>
<sequence length="441" mass="50385">MSENNYVSVDAELTDVYKPLTDILGLQYDGAMSYEERVQKRYNYVKEQLELDPNYEGWDWVEYCGSANSTAKDHEFKLTRSVVSMISTKGKLATKCSGKGMSVSLGSISGRYLRTTFQNLNGKYIKAYIHRIIGCTFKPIPDKYKDKEIRDLIVNHDDGNRTRNLLSNVSWMTQQENLLHAVEIGKIPSGFGHAESLKATFTVPGEHYGETFLLNGYNQANEFGICYHTVRSAALKNKNTLFCDWEVAVCEDIVETPISPPDWYSIYIKEHQDERMKKYLDKDKNTDTFKGTEVFTGVETLTDILNIDYDETTLDERAKIRKAYIDLHPNVVHWEFMEYIPGKAYARENTTTPPWRTESVVISTDGEVGKVNLKGEVFTRGGPSGGYYKFVQKFGDYPQEHITIHRAMASTFIPVPDGCKLKAKLADNDNKNLTLDNIYWE</sequence>
<keyword evidence="2" id="KW-1185">Reference proteome</keyword>
<proteinExistence type="predicted"/>
<accession>A0A514TUY3</accession>
<organism evidence="1 2">
    <name type="scientific">Aeromonas phage PS1</name>
    <dbReference type="NCBI Taxonomy" id="2591406"/>
    <lineage>
        <taxon>Viruses</taxon>
        <taxon>Duplodnaviria</taxon>
        <taxon>Heunggongvirae</taxon>
        <taxon>Uroviricota</taxon>
        <taxon>Caudoviricetes</taxon>
        <taxon>Chimalliviridae</taxon>
        <taxon>Ferozepurvirus</taxon>
        <taxon>Ferozepurvirus PS1</taxon>
    </lineage>
</organism>
<dbReference type="EMBL" id="MN032614">
    <property type="protein sequence ID" value="QDJ96837.1"/>
    <property type="molecule type" value="Genomic_DNA"/>
</dbReference>
<evidence type="ECO:0000313" key="2">
    <source>
        <dbReference type="Proteomes" id="UP000317703"/>
    </source>
</evidence>